<dbReference type="Gene3D" id="1.20.1250.20">
    <property type="entry name" value="MFS general substrate transporter like domains"/>
    <property type="match status" value="1"/>
</dbReference>
<dbReference type="SUPFAM" id="SSF103473">
    <property type="entry name" value="MFS general substrate transporter"/>
    <property type="match status" value="1"/>
</dbReference>
<protein>
    <submittedName>
        <fullName evidence="12">Putative MFS monosaccharide transporter</fullName>
    </submittedName>
</protein>
<dbReference type="InterPro" id="IPR020846">
    <property type="entry name" value="MFS_dom"/>
</dbReference>
<feature type="transmembrane region" description="Helical" evidence="10">
    <location>
        <begin position="438"/>
        <end position="457"/>
    </location>
</feature>
<reference evidence="12 13" key="1">
    <citation type="journal article" date="2019" name="Nat. Ecol. Evol.">
        <title>Megaphylogeny resolves global patterns of mushroom evolution.</title>
        <authorList>
            <person name="Varga T."/>
            <person name="Krizsan K."/>
            <person name="Foldi C."/>
            <person name="Dima B."/>
            <person name="Sanchez-Garcia M."/>
            <person name="Sanchez-Ramirez S."/>
            <person name="Szollosi G.J."/>
            <person name="Szarkandi J.G."/>
            <person name="Papp V."/>
            <person name="Albert L."/>
            <person name="Andreopoulos W."/>
            <person name="Angelini C."/>
            <person name="Antonin V."/>
            <person name="Barry K.W."/>
            <person name="Bougher N.L."/>
            <person name="Buchanan P."/>
            <person name="Buyck B."/>
            <person name="Bense V."/>
            <person name="Catcheside P."/>
            <person name="Chovatia M."/>
            <person name="Cooper J."/>
            <person name="Damon W."/>
            <person name="Desjardin D."/>
            <person name="Finy P."/>
            <person name="Geml J."/>
            <person name="Haridas S."/>
            <person name="Hughes K."/>
            <person name="Justo A."/>
            <person name="Karasinski D."/>
            <person name="Kautmanova I."/>
            <person name="Kiss B."/>
            <person name="Kocsube S."/>
            <person name="Kotiranta H."/>
            <person name="LaButti K.M."/>
            <person name="Lechner B.E."/>
            <person name="Liimatainen K."/>
            <person name="Lipzen A."/>
            <person name="Lukacs Z."/>
            <person name="Mihaltcheva S."/>
            <person name="Morgado L.N."/>
            <person name="Niskanen T."/>
            <person name="Noordeloos M.E."/>
            <person name="Ohm R.A."/>
            <person name="Ortiz-Santana B."/>
            <person name="Ovrebo C."/>
            <person name="Racz N."/>
            <person name="Riley R."/>
            <person name="Savchenko A."/>
            <person name="Shiryaev A."/>
            <person name="Soop K."/>
            <person name="Spirin V."/>
            <person name="Szebenyi C."/>
            <person name="Tomsovsky M."/>
            <person name="Tulloss R.E."/>
            <person name="Uehling J."/>
            <person name="Grigoriev I.V."/>
            <person name="Vagvolgyi C."/>
            <person name="Papp T."/>
            <person name="Martin F.M."/>
            <person name="Miettinen O."/>
            <person name="Hibbett D.S."/>
            <person name="Nagy L.G."/>
        </authorList>
    </citation>
    <scope>NUCLEOTIDE SEQUENCE [LARGE SCALE GENOMIC DNA]</scope>
    <source>
        <strain evidence="12 13">CBS 962.96</strain>
    </source>
</reference>
<dbReference type="InterPro" id="IPR036259">
    <property type="entry name" value="MFS_trans_sf"/>
</dbReference>
<dbReference type="PROSITE" id="PS00217">
    <property type="entry name" value="SUGAR_TRANSPORT_2"/>
    <property type="match status" value="1"/>
</dbReference>
<evidence type="ECO:0000256" key="6">
    <source>
        <dbReference type="ARBA" id="ARBA00023136"/>
    </source>
</evidence>
<evidence type="ECO:0000256" key="9">
    <source>
        <dbReference type="SAM" id="MobiDB-lite"/>
    </source>
</evidence>
<keyword evidence="5 10" id="KW-1133">Transmembrane helix</keyword>
<evidence type="ECO:0000313" key="13">
    <source>
        <dbReference type="Proteomes" id="UP000297245"/>
    </source>
</evidence>
<dbReference type="Pfam" id="PF00083">
    <property type="entry name" value="Sugar_tr"/>
    <property type="match status" value="1"/>
</dbReference>
<feature type="region of interest" description="Disordered" evidence="9">
    <location>
        <begin position="507"/>
        <end position="541"/>
    </location>
</feature>
<feature type="transmembrane region" description="Helical" evidence="10">
    <location>
        <begin position="122"/>
        <end position="142"/>
    </location>
</feature>
<dbReference type="InterPro" id="IPR005828">
    <property type="entry name" value="MFS_sugar_transport-like"/>
</dbReference>
<comment type="similarity">
    <text evidence="2 8">Belongs to the major facilitator superfamily. Sugar transporter (TC 2.A.1.1) family.</text>
</comment>
<feature type="transmembrane region" description="Helical" evidence="10">
    <location>
        <begin position="370"/>
        <end position="392"/>
    </location>
</feature>
<accession>A0A4S8MIZ4</accession>
<sequence length="541" mass="59083">MSGLWVYICCGWVAFGGFVFGWDSSYINGVMSMPWFIKDYGHIVDHQSSSSYAVIDNVQYEISSVNRSLITSLLSLGTLVGALIGGFVCDWAGRRRTLSIGAAVYIVGVVLQISPIHIAGLIVGRIIAGFGVGLLSLVNPMYISEVAPPRIRGAAIGTYQLFITIGILTSQGCALGTESTLNASAYRIPIGLQFIWGFIIFAGGFIITESPRWYVKKELHTEALSALAKVRNLPPTDPSVVTEYEEIKSMHEYELSLGTPTYGELFRGTLAPRTWVGINVQMFQQLTGVNFIFYYGTAFFQSAGITKPYLITVATGVVNVFMTFPGIILVEKLGRRKFLLYGAAWMSLCQLIVGVVSITVRDKSGQNVLAGFTCLFIAGFASTWGPGGWVLIGELFPLKHRARGMSLATASNWWWNWVIAFVVPYITDAAYGNLQTKIAFIWFATSLIGCVWTFFFVPETRYHSLETLDEMFESGVKPWNTAKWVPSGADAKGGGYRPGDIGVVGHHGHGKGGMGGKEGKEVEHGEHEGEEEGSEKEKVSA</sequence>
<feature type="transmembrane region" description="Helical" evidence="10">
    <location>
        <begin position="338"/>
        <end position="358"/>
    </location>
</feature>
<dbReference type="NCBIfam" id="TIGR00879">
    <property type="entry name" value="SP"/>
    <property type="match status" value="1"/>
</dbReference>
<dbReference type="InterPro" id="IPR050360">
    <property type="entry name" value="MFS_Sugar_Transporters"/>
</dbReference>
<feature type="transmembrane region" description="Helical" evidence="10">
    <location>
        <begin position="98"/>
        <end position="116"/>
    </location>
</feature>
<dbReference type="InterPro" id="IPR005829">
    <property type="entry name" value="Sugar_transporter_CS"/>
</dbReference>
<evidence type="ECO:0000256" key="4">
    <source>
        <dbReference type="ARBA" id="ARBA00022692"/>
    </source>
</evidence>
<keyword evidence="3 8" id="KW-0813">Transport</keyword>
<feature type="domain" description="Major facilitator superfamily (MFS) profile" evidence="11">
    <location>
        <begin position="9"/>
        <end position="461"/>
    </location>
</feature>
<dbReference type="EMBL" id="ML179074">
    <property type="protein sequence ID" value="THV02713.1"/>
    <property type="molecule type" value="Genomic_DNA"/>
</dbReference>
<dbReference type="PANTHER" id="PTHR48022:SF2">
    <property type="entry name" value="PLASTIDIC GLUCOSE TRANSPORTER 4"/>
    <property type="match status" value="1"/>
</dbReference>
<dbReference type="Proteomes" id="UP000297245">
    <property type="component" value="Unassembled WGS sequence"/>
</dbReference>
<evidence type="ECO:0000256" key="10">
    <source>
        <dbReference type="SAM" id="Phobius"/>
    </source>
</evidence>
<feature type="transmembrane region" description="Helical" evidence="10">
    <location>
        <begin position="154"/>
        <end position="174"/>
    </location>
</feature>
<feature type="transmembrane region" description="Helical" evidence="10">
    <location>
        <begin position="413"/>
        <end position="432"/>
    </location>
</feature>
<evidence type="ECO:0000259" key="11">
    <source>
        <dbReference type="PROSITE" id="PS50850"/>
    </source>
</evidence>
<comment type="subcellular location">
    <subcellularLocation>
        <location evidence="1">Membrane</location>
        <topology evidence="1">Multi-pass membrane protein</topology>
    </subcellularLocation>
</comment>
<comment type="catalytic activity">
    <reaction evidence="7">
        <text>myo-inositol(out) + H(+)(out) = myo-inositol(in) + H(+)(in)</text>
        <dbReference type="Rhea" id="RHEA:60364"/>
        <dbReference type="ChEBI" id="CHEBI:15378"/>
        <dbReference type="ChEBI" id="CHEBI:17268"/>
    </reaction>
</comment>
<dbReference type="PANTHER" id="PTHR48022">
    <property type="entry name" value="PLASTIDIC GLUCOSE TRANSPORTER 4"/>
    <property type="match status" value="1"/>
</dbReference>
<evidence type="ECO:0000256" key="8">
    <source>
        <dbReference type="RuleBase" id="RU003346"/>
    </source>
</evidence>
<gene>
    <name evidence="12" type="ORF">K435DRAFT_748867</name>
</gene>
<dbReference type="PROSITE" id="PS50850">
    <property type="entry name" value="MFS"/>
    <property type="match status" value="1"/>
</dbReference>
<evidence type="ECO:0000256" key="1">
    <source>
        <dbReference type="ARBA" id="ARBA00004141"/>
    </source>
</evidence>
<keyword evidence="13" id="KW-1185">Reference proteome</keyword>
<evidence type="ECO:0000256" key="5">
    <source>
        <dbReference type="ARBA" id="ARBA00022989"/>
    </source>
</evidence>
<dbReference type="GO" id="GO:0005351">
    <property type="term" value="F:carbohydrate:proton symporter activity"/>
    <property type="evidence" value="ECO:0007669"/>
    <property type="project" value="TreeGrafter"/>
</dbReference>
<dbReference type="OrthoDB" id="4540492at2759"/>
<dbReference type="PRINTS" id="PR00171">
    <property type="entry name" value="SUGRTRNSPORT"/>
</dbReference>
<name>A0A4S8MIZ4_DENBC</name>
<feature type="transmembrane region" description="Helical" evidence="10">
    <location>
        <begin position="283"/>
        <end position="303"/>
    </location>
</feature>
<evidence type="ECO:0000256" key="2">
    <source>
        <dbReference type="ARBA" id="ARBA00010992"/>
    </source>
</evidence>
<proteinExistence type="inferred from homology"/>
<feature type="transmembrane region" description="Helical" evidence="10">
    <location>
        <begin position="69"/>
        <end position="91"/>
    </location>
</feature>
<feature type="transmembrane region" description="Helical" evidence="10">
    <location>
        <begin position="186"/>
        <end position="207"/>
    </location>
</feature>
<dbReference type="InterPro" id="IPR003663">
    <property type="entry name" value="Sugar/inositol_transpt"/>
</dbReference>
<keyword evidence="4 10" id="KW-0812">Transmembrane</keyword>
<evidence type="ECO:0000256" key="7">
    <source>
        <dbReference type="ARBA" id="ARBA00049119"/>
    </source>
</evidence>
<dbReference type="PROSITE" id="PS00216">
    <property type="entry name" value="SUGAR_TRANSPORT_1"/>
    <property type="match status" value="1"/>
</dbReference>
<dbReference type="GO" id="GO:0016020">
    <property type="term" value="C:membrane"/>
    <property type="evidence" value="ECO:0007669"/>
    <property type="project" value="UniProtKB-SubCell"/>
</dbReference>
<evidence type="ECO:0000313" key="12">
    <source>
        <dbReference type="EMBL" id="THV02713.1"/>
    </source>
</evidence>
<keyword evidence="6 10" id="KW-0472">Membrane</keyword>
<evidence type="ECO:0000256" key="3">
    <source>
        <dbReference type="ARBA" id="ARBA00022448"/>
    </source>
</evidence>
<feature type="compositionally biased region" description="Basic and acidic residues" evidence="9">
    <location>
        <begin position="517"/>
        <end position="527"/>
    </location>
</feature>
<feature type="transmembrane region" description="Helical" evidence="10">
    <location>
        <begin position="309"/>
        <end position="331"/>
    </location>
</feature>
<dbReference type="AlphaFoldDB" id="A0A4S8MIZ4"/>
<organism evidence="12 13">
    <name type="scientific">Dendrothele bispora (strain CBS 962.96)</name>
    <dbReference type="NCBI Taxonomy" id="1314807"/>
    <lineage>
        <taxon>Eukaryota</taxon>
        <taxon>Fungi</taxon>
        <taxon>Dikarya</taxon>
        <taxon>Basidiomycota</taxon>
        <taxon>Agaricomycotina</taxon>
        <taxon>Agaricomycetes</taxon>
        <taxon>Agaricomycetidae</taxon>
        <taxon>Agaricales</taxon>
        <taxon>Agaricales incertae sedis</taxon>
        <taxon>Dendrothele</taxon>
    </lineage>
</organism>